<accession>K1TQE9</accession>
<feature type="non-terminal residue" evidence="1">
    <location>
        <position position="1"/>
    </location>
</feature>
<gene>
    <name evidence="1" type="ORF">LEA_08773</name>
</gene>
<evidence type="ECO:0000313" key="1">
    <source>
        <dbReference type="EMBL" id="EKC68480.1"/>
    </source>
</evidence>
<reference evidence="1" key="1">
    <citation type="journal article" date="2013" name="Environ. Microbiol.">
        <title>Microbiota from the distal guts of lean and obese adolescents exhibit partial functional redundancy besides clear differences in community structure.</title>
        <authorList>
            <person name="Ferrer M."/>
            <person name="Ruiz A."/>
            <person name="Lanza F."/>
            <person name="Haange S.B."/>
            <person name="Oberbach A."/>
            <person name="Till H."/>
            <person name="Bargiela R."/>
            <person name="Campoy C."/>
            <person name="Segura M.T."/>
            <person name="Richter M."/>
            <person name="von Bergen M."/>
            <person name="Seifert J."/>
            <person name="Suarez A."/>
        </authorList>
    </citation>
    <scope>NUCLEOTIDE SEQUENCE</scope>
</reference>
<comment type="caution">
    <text evidence="1">The sequence shown here is derived from an EMBL/GenBank/DDBJ whole genome shotgun (WGS) entry which is preliminary data.</text>
</comment>
<organism evidence="1">
    <name type="scientific">human gut metagenome</name>
    <dbReference type="NCBI Taxonomy" id="408170"/>
    <lineage>
        <taxon>unclassified sequences</taxon>
        <taxon>metagenomes</taxon>
        <taxon>organismal metagenomes</taxon>
    </lineage>
</organism>
<sequence>DKLLKEIDDTVGIITLTGKGALQTIREAKKDTAHLDSSVIIKSLRKQEYSNIIQNYFGEIPQVTPVKYFSTCKEKIFRDTC</sequence>
<proteinExistence type="predicted"/>
<dbReference type="AlphaFoldDB" id="K1TQE9"/>
<dbReference type="EMBL" id="AJWY01005861">
    <property type="protein sequence ID" value="EKC68480.1"/>
    <property type="molecule type" value="Genomic_DNA"/>
</dbReference>
<name>K1TQE9_9ZZZZ</name>
<protein>
    <submittedName>
        <fullName evidence="1">SepS16A</fullName>
    </submittedName>
</protein>